<sequence>MSGNRGQSRGNKASLHGKKAFSATPSKGAYRPDGRGNRFRELSPEDTGDDQSMCRSFALSRFNPPDL</sequence>
<proteinExistence type="predicted"/>
<dbReference type="Proteomes" id="UP001590951">
    <property type="component" value="Unassembled WGS sequence"/>
</dbReference>
<name>A0ABR4B724_9LECA</name>
<gene>
    <name evidence="2" type="ORF">ABVK25_005966</name>
</gene>
<keyword evidence="3" id="KW-1185">Reference proteome</keyword>
<feature type="compositionally biased region" description="Basic and acidic residues" evidence="1">
    <location>
        <begin position="30"/>
        <end position="43"/>
    </location>
</feature>
<comment type="caution">
    <text evidence="2">The sequence shown here is derived from an EMBL/GenBank/DDBJ whole genome shotgun (WGS) entry which is preliminary data.</text>
</comment>
<feature type="region of interest" description="Disordered" evidence="1">
    <location>
        <begin position="1"/>
        <end position="67"/>
    </location>
</feature>
<dbReference type="EMBL" id="JBHFEH010000019">
    <property type="protein sequence ID" value="KAL2053662.1"/>
    <property type="molecule type" value="Genomic_DNA"/>
</dbReference>
<protein>
    <submittedName>
        <fullName evidence="2">Uncharacterized protein</fullName>
    </submittedName>
</protein>
<evidence type="ECO:0000313" key="2">
    <source>
        <dbReference type="EMBL" id="KAL2053662.1"/>
    </source>
</evidence>
<feature type="compositionally biased region" description="Polar residues" evidence="1">
    <location>
        <begin position="1"/>
        <end position="11"/>
    </location>
</feature>
<reference evidence="2 3" key="1">
    <citation type="submission" date="2024-09" db="EMBL/GenBank/DDBJ databases">
        <title>Rethinking Asexuality: The Enigmatic Case of Functional Sexual Genes in Lepraria (Stereocaulaceae).</title>
        <authorList>
            <person name="Doellman M."/>
            <person name="Sun Y."/>
            <person name="Barcenas-Pena A."/>
            <person name="Lumbsch H.T."/>
            <person name="Grewe F."/>
        </authorList>
    </citation>
    <scope>NUCLEOTIDE SEQUENCE [LARGE SCALE GENOMIC DNA]</scope>
    <source>
        <strain evidence="2 3">Grewe 0041</strain>
    </source>
</reference>
<evidence type="ECO:0000313" key="3">
    <source>
        <dbReference type="Proteomes" id="UP001590951"/>
    </source>
</evidence>
<organism evidence="2 3">
    <name type="scientific">Lepraria finkii</name>
    <dbReference type="NCBI Taxonomy" id="1340010"/>
    <lineage>
        <taxon>Eukaryota</taxon>
        <taxon>Fungi</taxon>
        <taxon>Dikarya</taxon>
        <taxon>Ascomycota</taxon>
        <taxon>Pezizomycotina</taxon>
        <taxon>Lecanoromycetes</taxon>
        <taxon>OSLEUM clade</taxon>
        <taxon>Lecanoromycetidae</taxon>
        <taxon>Lecanorales</taxon>
        <taxon>Lecanorineae</taxon>
        <taxon>Stereocaulaceae</taxon>
        <taxon>Lepraria</taxon>
    </lineage>
</organism>
<accession>A0ABR4B724</accession>
<evidence type="ECO:0000256" key="1">
    <source>
        <dbReference type="SAM" id="MobiDB-lite"/>
    </source>
</evidence>